<dbReference type="PROSITE" id="PS00028">
    <property type="entry name" value="ZINC_FINGER_C2H2_1"/>
    <property type="match status" value="2"/>
</dbReference>
<dbReference type="InterPro" id="IPR013087">
    <property type="entry name" value="Znf_C2H2_type"/>
</dbReference>
<dbReference type="InterPro" id="IPR011990">
    <property type="entry name" value="TPR-like_helical_dom_sf"/>
</dbReference>
<dbReference type="SMART" id="SM00355">
    <property type="entry name" value="ZnF_C2H2"/>
    <property type="match status" value="3"/>
</dbReference>
<dbReference type="Gene3D" id="1.25.40.10">
    <property type="entry name" value="Tetratricopeptide repeat domain"/>
    <property type="match status" value="1"/>
</dbReference>
<gene>
    <name evidence="3" type="ORF">PODCO_609216</name>
</gene>
<organism evidence="3 4">
    <name type="scientific">Podospora comata</name>
    <dbReference type="NCBI Taxonomy" id="48703"/>
    <lineage>
        <taxon>Eukaryota</taxon>
        <taxon>Fungi</taxon>
        <taxon>Dikarya</taxon>
        <taxon>Ascomycota</taxon>
        <taxon>Pezizomycotina</taxon>
        <taxon>Sordariomycetes</taxon>
        <taxon>Sordariomycetidae</taxon>
        <taxon>Sordariales</taxon>
        <taxon>Podosporaceae</taxon>
        <taxon>Podospora</taxon>
    </lineage>
</organism>
<dbReference type="Pfam" id="PF26082">
    <property type="entry name" value="zf-C2H2_AcuF"/>
    <property type="match status" value="1"/>
</dbReference>
<dbReference type="PANTHER" id="PTHR35391:SF7">
    <property type="entry name" value="C2H2-TYPE DOMAIN-CONTAINING PROTEIN"/>
    <property type="match status" value="1"/>
</dbReference>
<evidence type="ECO:0000313" key="3">
    <source>
        <dbReference type="EMBL" id="VBB84654.1"/>
    </source>
</evidence>
<keyword evidence="4" id="KW-1185">Reference proteome</keyword>
<dbReference type="Proteomes" id="UP000280685">
    <property type="component" value="Chromosome 6"/>
</dbReference>
<proteinExistence type="predicted"/>
<dbReference type="EMBL" id="LR026969">
    <property type="protein sequence ID" value="VBB84654.1"/>
    <property type="molecule type" value="Genomic_DNA"/>
</dbReference>
<feature type="domain" description="C2H2-type" evidence="2">
    <location>
        <begin position="365"/>
        <end position="386"/>
    </location>
</feature>
<evidence type="ECO:0000256" key="1">
    <source>
        <dbReference type="SAM" id="MobiDB-lite"/>
    </source>
</evidence>
<feature type="region of interest" description="Disordered" evidence="1">
    <location>
        <begin position="447"/>
        <end position="471"/>
    </location>
</feature>
<evidence type="ECO:0000313" key="4">
    <source>
        <dbReference type="Proteomes" id="UP000280685"/>
    </source>
</evidence>
<dbReference type="SUPFAM" id="SSF48452">
    <property type="entry name" value="TPR-like"/>
    <property type="match status" value="1"/>
</dbReference>
<protein>
    <recommendedName>
        <fullName evidence="2">C2H2-type domain-containing protein</fullName>
    </recommendedName>
</protein>
<dbReference type="PANTHER" id="PTHR35391">
    <property type="entry name" value="C2H2-TYPE DOMAIN-CONTAINING PROTEIN-RELATED"/>
    <property type="match status" value="1"/>
</dbReference>
<name>A0ABY6SI40_PODCO</name>
<dbReference type="Pfam" id="PF13374">
    <property type="entry name" value="TPR_10"/>
    <property type="match status" value="1"/>
</dbReference>
<feature type="domain" description="C2H2-type" evidence="2">
    <location>
        <begin position="416"/>
        <end position="436"/>
    </location>
</feature>
<dbReference type="InterPro" id="IPR058925">
    <property type="entry name" value="zf-C2H2_AcuF"/>
</dbReference>
<dbReference type="Pfam" id="PF13424">
    <property type="entry name" value="TPR_12"/>
    <property type="match status" value="1"/>
</dbReference>
<feature type="compositionally biased region" description="Polar residues" evidence="1">
    <location>
        <begin position="460"/>
        <end position="469"/>
    </location>
</feature>
<feature type="compositionally biased region" description="Acidic residues" evidence="1">
    <location>
        <begin position="449"/>
        <end position="459"/>
    </location>
</feature>
<evidence type="ECO:0000259" key="2">
    <source>
        <dbReference type="PROSITE" id="PS00028"/>
    </source>
</evidence>
<accession>A0ABY6SI40</accession>
<reference evidence="3" key="1">
    <citation type="submission" date="2018-02" db="EMBL/GenBank/DDBJ databases">
        <authorList>
            <person name="Silar P."/>
        </authorList>
    </citation>
    <scope>NUCLEOTIDE SEQUENCE [LARGE SCALE GENOMIC DNA]</scope>
    <source>
        <strain evidence="3">T</strain>
    </source>
</reference>
<sequence length="702" mass="78423">MTMTETIASHVLQCLSAFRSLLGPDLITASKNTLDPVVLATLSDEFSRFKVWSGTIGAHKSGSSSLDYRLRDASHIRDQVLNLVKDLFGILGDVKAIISGEITPWDELDEDEIGQDMDSDEERGTELEQIATDIVDVVNCLLRLSVDIKNPAPHQRFFETKLTDKTYFEPFDIGHVCSKFNTIESWLAERLGKSISRRRQYFKYREIHHEKLSMGLETEVLETSASGAGSVIQPALKDSETVASSIPLAMKDSYVQATTAVPAAIKDDQSDAGVSQTSYATSAAASGYLKIPSLPEEALKGPFQCRFCYTLTVAQDRNAWKKHVYNDLKPYICLAKECITPEREFGRRHEWMDHVQQNHWHTYACPFGCEAHLNSMADCRRHFTLHQSSESTQTGEVEAYIKLAQRPLDISKGIPCPLCDETLTSAKQYQRHVGRHQEQLSLFALPSADTEDGSDDEDQGSNASVSARSKSLGESDIVDDEIAVFCHSCNHELYCDERDISNDTTCPKCGSEIIEIASHVQIPFNRLRLLTRKPQVKPDYPESRQALQLSEKVLGKEHPDTLATLTSMANLASTYRNQGRWEEAEKLEVQVMETFKTKLGADHPDTLTSMANLASTYRNQGRWEEAEKLEVQVMETSKTKLGADHPDTLTSMNNLAFTWKSQGRHSDALALMKDCAQARQRLLGAAHPYTLSSLATVAKWSS</sequence>